<evidence type="ECO:0000256" key="1">
    <source>
        <dbReference type="PROSITE-ProRule" id="PRU00108"/>
    </source>
</evidence>
<feature type="DNA-binding region" description="Homeobox" evidence="1">
    <location>
        <begin position="33"/>
        <end position="96"/>
    </location>
</feature>
<reference evidence="4" key="1">
    <citation type="submission" date="2020-05" db="EMBL/GenBank/DDBJ databases">
        <title>Mycena genomes resolve the evolution of fungal bioluminescence.</title>
        <authorList>
            <person name="Tsai I.J."/>
        </authorList>
    </citation>
    <scope>NUCLEOTIDE SEQUENCE</scope>
    <source>
        <strain evidence="4">171206Taipei</strain>
    </source>
</reference>
<dbReference type="Proteomes" id="UP000636479">
    <property type="component" value="Unassembled WGS sequence"/>
</dbReference>
<evidence type="ECO:0000259" key="3">
    <source>
        <dbReference type="PROSITE" id="PS50071"/>
    </source>
</evidence>
<accession>A0A8H6S9I0</accession>
<sequence>MSHSRGRRKAESERWKHHQGTPTRLTCFPVEETRSSPVRALNPQLDILEKAFQDCADPSKAFTTRVLQELAAQTGLKVKWIRAWWTRTRLRFRSHPELRFNSTLHGPSPLSNPSITAESLPDLKPVDESQWPTHFLVSRIESKPTPPPPQPRPVRSNAMRSPLAPTSANPKTLSNYPPKATLSYQNVYPTHSMRHAPYRLPSNSPHDRSLPRTSTMRPAITPSHPQMPQSRPSQSHIQRQRMQHNQYPPQNLAFHQHQHFHLSSNCVSNMNDQNQTQPDLFQQIMRNIEAESENMVPQDLELSVGSDPSRAQLPTLPQSNGILAADNNNDSSEDLFMQLMREAVAENENKYQAILEDATNRQFWGVGNNATTVDEFLCF</sequence>
<feature type="compositionally biased region" description="Polar residues" evidence="2">
    <location>
        <begin position="100"/>
        <end position="117"/>
    </location>
</feature>
<dbReference type="PROSITE" id="PS50071">
    <property type="entry name" value="HOMEOBOX_2"/>
    <property type="match status" value="1"/>
</dbReference>
<gene>
    <name evidence="4" type="ORF">MIND_01087300</name>
</gene>
<dbReference type="Gene3D" id="1.10.10.60">
    <property type="entry name" value="Homeodomain-like"/>
    <property type="match status" value="1"/>
</dbReference>
<keyword evidence="1" id="KW-0371">Homeobox</keyword>
<feature type="region of interest" description="Disordered" evidence="2">
    <location>
        <begin position="197"/>
        <end position="243"/>
    </location>
</feature>
<keyword evidence="1" id="KW-0238">DNA-binding</keyword>
<dbReference type="GeneID" id="59349960"/>
<keyword evidence="5" id="KW-1185">Reference proteome</keyword>
<keyword evidence="1" id="KW-0539">Nucleus</keyword>
<dbReference type="EMBL" id="JACAZF010000009">
    <property type="protein sequence ID" value="KAF7295475.1"/>
    <property type="molecule type" value="Genomic_DNA"/>
</dbReference>
<comment type="caution">
    <text evidence="4">The sequence shown here is derived from an EMBL/GenBank/DDBJ whole genome shotgun (WGS) entry which is preliminary data.</text>
</comment>
<feature type="region of interest" description="Disordered" evidence="2">
    <location>
        <begin position="1"/>
        <end position="22"/>
    </location>
</feature>
<dbReference type="RefSeq" id="XP_037216838.1">
    <property type="nucleotide sequence ID" value="XM_037367444.1"/>
</dbReference>
<feature type="region of interest" description="Disordered" evidence="2">
    <location>
        <begin position="137"/>
        <end position="182"/>
    </location>
</feature>
<proteinExistence type="predicted"/>
<evidence type="ECO:0000313" key="5">
    <source>
        <dbReference type="Proteomes" id="UP000636479"/>
    </source>
</evidence>
<comment type="subcellular location">
    <subcellularLocation>
        <location evidence="1">Nucleus</location>
    </subcellularLocation>
</comment>
<feature type="compositionally biased region" description="Polar residues" evidence="2">
    <location>
        <begin position="223"/>
        <end position="237"/>
    </location>
</feature>
<dbReference type="GO" id="GO:0003677">
    <property type="term" value="F:DNA binding"/>
    <property type="evidence" value="ECO:0007669"/>
    <property type="project" value="UniProtKB-UniRule"/>
</dbReference>
<feature type="domain" description="Homeobox" evidence="3">
    <location>
        <begin position="31"/>
        <end position="95"/>
    </location>
</feature>
<dbReference type="InterPro" id="IPR001356">
    <property type="entry name" value="HD"/>
</dbReference>
<feature type="region of interest" description="Disordered" evidence="2">
    <location>
        <begin position="99"/>
        <end position="120"/>
    </location>
</feature>
<evidence type="ECO:0000256" key="2">
    <source>
        <dbReference type="SAM" id="MobiDB-lite"/>
    </source>
</evidence>
<dbReference type="AlphaFoldDB" id="A0A8H6S9I0"/>
<organism evidence="4 5">
    <name type="scientific">Mycena indigotica</name>
    <dbReference type="NCBI Taxonomy" id="2126181"/>
    <lineage>
        <taxon>Eukaryota</taxon>
        <taxon>Fungi</taxon>
        <taxon>Dikarya</taxon>
        <taxon>Basidiomycota</taxon>
        <taxon>Agaricomycotina</taxon>
        <taxon>Agaricomycetes</taxon>
        <taxon>Agaricomycetidae</taxon>
        <taxon>Agaricales</taxon>
        <taxon>Marasmiineae</taxon>
        <taxon>Mycenaceae</taxon>
        <taxon>Mycena</taxon>
    </lineage>
</organism>
<dbReference type="SUPFAM" id="SSF46689">
    <property type="entry name" value="Homeodomain-like"/>
    <property type="match status" value="1"/>
</dbReference>
<dbReference type="InterPro" id="IPR009057">
    <property type="entry name" value="Homeodomain-like_sf"/>
</dbReference>
<dbReference type="GO" id="GO:0005634">
    <property type="term" value="C:nucleus"/>
    <property type="evidence" value="ECO:0007669"/>
    <property type="project" value="UniProtKB-SubCell"/>
</dbReference>
<evidence type="ECO:0000313" key="4">
    <source>
        <dbReference type="EMBL" id="KAF7295475.1"/>
    </source>
</evidence>
<protein>
    <recommendedName>
        <fullName evidence="3">Homeobox domain-containing protein</fullName>
    </recommendedName>
</protein>
<dbReference type="CDD" id="cd00086">
    <property type="entry name" value="homeodomain"/>
    <property type="match status" value="1"/>
</dbReference>
<feature type="compositionally biased region" description="Polar residues" evidence="2">
    <location>
        <begin position="164"/>
        <end position="175"/>
    </location>
</feature>
<name>A0A8H6S9I0_9AGAR</name>